<accession>A0ABP8W9S6</accession>
<dbReference type="Gene3D" id="2.70.98.10">
    <property type="match status" value="1"/>
</dbReference>
<evidence type="ECO:0000256" key="4">
    <source>
        <dbReference type="ARBA" id="ARBA00023277"/>
    </source>
</evidence>
<dbReference type="InterPro" id="IPR011013">
    <property type="entry name" value="Gal_mutarotase_sf_dom"/>
</dbReference>
<evidence type="ECO:0000313" key="7">
    <source>
        <dbReference type="EMBL" id="GAA4684897.1"/>
    </source>
</evidence>
<dbReference type="Proteomes" id="UP001500621">
    <property type="component" value="Unassembled WGS sequence"/>
</dbReference>
<comment type="pathway">
    <text evidence="1 5">Carbohydrate metabolism; hexose metabolism.</text>
</comment>
<comment type="similarity">
    <text evidence="2 5">Belongs to the aldose epimerase family.</text>
</comment>
<dbReference type="RefSeq" id="WP_345265869.1">
    <property type="nucleotide sequence ID" value="NZ_BAABIM010000002.1"/>
</dbReference>
<name>A0ABP8W9S6_9ACTN</name>
<dbReference type="InterPro" id="IPR015443">
    <property type="entry name" value="Aldose_1-epimerase"/>
</dbReference>
<dbReference type="InterPro" id="IPR008183">
    <property type="entry name" value="Aldose_1/G6P_1-epimerase"/>
</dbReference>
<dbReference type="PANTHER" id="PTHR10091:SF0">
    <property type="entry name" value="GALACTOSE MUTAROTASE"/>
    <property type="match status" value="1"/>
</dbReference>
<proteinExistence type="inferred from homology"/>
<evidence type="ECO:0000256" key="3">
    <source>
        <dbReference type="ARBA" id="ARBA00023235"/>
    </source>
</evidence>
<feature type="region of interest" description="Disordered" evidence="6">
    <location>
        <begin position="303"/>
        <end position="336"/>
    </location>
</feature>
<dbReference type="InterPro" id="IPR047215">
    <property type="entry name" value="Galactose_mutarotase-like"/>
</dbReference>
<dbReference type="PIRSF" id="PIRSF005096">
    <property type="entry name" value="GALM"/>
    <property type="match status" value="1"/>
</dbReference>
<comment type="catalytic activity">
    <reaction evidence="5">
        <text>alpha-D-glucose = beta-D-glucose</text>
        <dbReference type="Rhea" id="RHEA:10264"/>
        <dbReference type="ChEBI" id="CHEBI:15903"/>
        <dbReference type="ChEBI" id="CHEBI:17925"/>
        <dbReference type="EC" id="5.1.3.3"/>
    </reaction>
</comment>
<evidence type="ECO:0000256" key="1">
    <source>
        <dbReference type="ARBA" id="ARBA00005028"/>
    </source>
</evidence>
<reference evidence="8" key="1">
    <citation type="journal article" date="2019" name="Int. J. Syst. Evol. Microbiol.">
        <title>The Global Catalogue of Microorganisms (GCM) 10K type strain sequencing project: providing services to taxonomists for standard genome sequencing and annotation.</title>
        <authorList>
            <consortium name="The Broad Institute Genomics Platform"/>
            <consortium name="The Broad Institute Genome Sequencing Center for Infectious Disease"/>
            <person name="Wu L."/>
            <person name="Ma J."/>
        </authorList>
    </citation>
    <scope>NUCLEOTIDE SEQUENCE [LARGE SCALE GENOMIC DNA]</scope>
    <source>
        <strain evidence="8">JCM 18127</strain>
    </source>
</reference>
<keyword evidence="8" id="KW-1185">Reference proteome</keyword>
<evidence type="ECO:0000313" key="8">
    <source>
        <dbReference type="Proteomes" id="UP001500621"/>
    </source>
</evidence>
<gene>
    <name evidence="7" type="ORF">GCM10023226_22970</name>
</gene>
<keyword evidence="3 5" id="KW-0413">Isomerase</keyword>
<organism evidence="7 8">
    <name type="scientific">Nocardioides nanhaiensis</name>
    <dbReference type="NCBI Taxonomy" id="1476871"/>
    <lineage>
        <taxon>Bacteria</taxon>
        <taxon>Bacillati</taxon>
        <taxon>Actinomycetota</taxon>
        <taxon>Actinomycetes</taxon>
        <taxon>Propionibacteriales</taxon>
        <taxon>Nocardioidaceae</taxon>
        <taxon>Nocardioides</taxon>
    </lineage>
</organism>
<evidence type="ECO:0000256" key="5">
    <source>
        <dbReference type="PIRNR" id="PIRNR005096"/>
    </source>
</evidence>
<keyword evidence="4 5" id="KW-0119">Carbohydrate metabolism</keyword>
<protein>
    <recommendedName>
        <fullName evidence="5">Aldose 1-epimerase</fullName>
        <ecNumber evidence="5">5.1.3.3</ecNumber>
    </recommendedName>
</protein>
<dbReference type="SUPFAM" id="SSF74650">
    <property type="entry name" value="Galactose mutarotase-like"/>
    <property type="match status" value="1"/>
</dbReference>
<evidence type="ECO:0000256" key="6">
    <source>
        <dbReference type="SAM" id="MobiDB-lite"/>
    </source>
</evidence>
<dbReference type="EMBL" id="BAABIM010000002">
    <property type="protein sequence ID" value="GAA4684897.1"/>
    <property type="molecule type" value="Genomic_DNA"/>
</dbReference>
<sequence>MQTREFGQTAQGEPVHLLEVGRAPGVVLRLLTLGATVHGLELTGGDGIRRDVALAHPDVAAYEESGDYLGGTIGRYANRIALGLVELEGRTVRLGTHDRGHHLHGGPHGFDTRVWQVLDGPTLGHPDADPAPGAERVTLGLESPDGDQGYPGRMWAEVTFEAAPDGLAVWFAAVADAPTLANLTSHLYLNLEGAGSGTVDDHVLTVPAARYTPVDSTGIPLGEHEPVEGTPFDLRGGARIGDVVRSGAPQVVAARGLDHNLVPEGAGWREVARLASPRTRTAVVLSSDQPGLQVYTGNFLDGASPARGGGTHRQGDGVALEPQLHPDTPHRAPGPDWPSAVLLPGRTYRAALAWRVVVD</sequence>
<dbReference type="CDD" id="cd09019">
    <property type="entry name" value="galactose_mutarotase_like"/>
    <property type="match status" value="1"/>
</dbReference>
<dbReference type="Pfam" id="PF01263">
    <property type="entry name" value="Aldose_epim"/>
    <property type="match status" value="1"/>
</dbReference>
<evidence type="ECO:0000256" key="2">
    <source>
        <dbReference type="ARBA" id="ARBA00006206"/>
    </source>
</evidence>
<dbReference type="EC" id="5.1.3.3" evidence="5"/>
<comment type="caution">
    <text evidence="7">The sequence shown here is derived from an EMBL/GenBank/DDBJ whole genome shotgun (WGS) entry which is preliminary data.</text>
</comment>
<dbReference type="PANTHER" id="PTHR10091">
    <property type="entry name" value="ALDOSE-1-EPIMERASE"/>
    <property type="match status" value="1"/>
</dbReference>
<dbReference type="InterPro" id="IPR014718">
    <property type="entry name" value="GH-type_carb-bd"/>
</dbReference>